<reference evidence="4 5" key="1">
    <citation type="submission" date="2018-05" db="EMBL/GenBank/DDBJ databases">
        <title>Genome Sequence of an Efficient Indole-Degrading Bacterium, Alcaligenes sp.YBY.</title>
        <authorList>
            <person name="Yang B."/>
        </authorList>
    </citation>
    <scope>NUCLEOTIDE SEQUENCE [LARGE SCALE GENOMIC DNA]</scope>
    <source>
        <strain evidence="4 5">YBY</strain>
    </source>
</reference>
<feature type="domain" description="Glycerol-3-phosphate dehydrogenase NAD-dependent N-terminal" evidence="2">
    <location>
        <begin position="2"/>
        <end position="100"/>
    </location>
</feature>
<dbReference type="Pfam" id="PF01210">
    <property type="entry name" value="NAD_Gly3P_dh_N"/>
    <property type="match status" value="1"/>
</dbReference>
<reference evidence="4 5" key="2">
    <citation type="submission" date="2018-05" db="EMBL/GenBank/DDBJ databases">
        <authorList>
            <person name="Lanie J.A."/>
            <person name="Ng W.-L."/>
            <person name="Kazmierczak K.M."/>
            <person name="Andrzejewski T.M."/>
            <person name="Davidsen T.M."/>
            <person name="Wayne K.J."/>
            <person name="Tettelin H."/>
            <person name="Glass J.I."/>
            <person name="Rusch D."/>
            <person name="Podicherti R."/>
            <person name="Tsui H.-C.T."/>
            <person name="Winkler M.E."/>
        </authorList>
    </citation>
    <scope>NUCLEOTIDE SEQUENCE [LARGE SCALE GENOMIC DNA]</scope>
    <source>
        <strain evidence="4 5">YBY</strain>
    </source>
</reference>
<dbReference type="AlphaFoldDB" id="A0A2U2BM20"/>
<evidence type="ECO:0000256" key="1">
    <source>
        <dbReference type="ARBA" id="ARBA00023002"/>
    </source>
</evidence>
<dbReference type="STRING" id="511.UZ73_09110"/>
<name>A0A2U2BM20_ALCFA</name>
<gene>
    <name evidence="4" type="ORF">DF183_10325</name>
</gene>
<evidence type="ECO:0000313" key="4">
    <source>
        <dbReference type="EMBL" id="PWE15061.1"/>
    </source>
</evidence>
<feature type="domain" description="Opine dehydrogenase" evidence="3">
    <location>
        <begin position="182"/>
        <end position="326"/>
    </location>
</feature>
<dbReference type="InterPro" id="IPR036291">
    <property type="entry name" value="NAD(P)-bd_dom_sf"/>
</dbReference>
<evidence type="ECO:0000313" key="5">
    <source>
        <dbReference type="Proteomes" id="UP000245216"/>
    </source>
</evidence>
<dbReference type="GO" id="GO:0051287">
    <property type="term" value="F:NAD binding"/>
    <property type="evidence" value="ECO:0007669"/>
    <property type="project" value="InterPro"/>
</dbReference>
<sequence>MKVAVLGGGHGCYAAAADLSEQGHEVRLWRRDTAQLQPLLDRPVMTLKDEAGERDIPIAKVCADIGEAIAGADLVLIPSPAIAQTDIARVMAPHLTDGQVVFLPPGTFGSFIMSEIVRGTGNKADVSWAETGTLPWLARKHGDTVINITTRATRLPTGVYPARNTDHALEVIGKVFPSVERCEDALSGALMNAGPIIHPPLIMMNAGPLEHFPAWDIHNEGTQPSVRAVTTQLDNERMRIREALGYGAPHFPLSDHYENDQWMYGDRSSHAKLVKSGDWREKIDLHEHRYMREDTMLGLAFFASVADWAGVDAPVTKGLLAIAGAIVGEDLRQGQRTLASLGLDTMSREQLQEMLHAGRA</sequence>
<organism evidence="4 5">
    <name type="scientific">Alcaligenes faecalis</name>
    <dbReference type="NCBI Taxonomy" id="511"/>
    <lineage>
        <taxon>Bacteria</taxon>
        <taxon>Pseudomonadati</taxon>
        <taxon>Pseudomonadota</taxon>
        <taxon>Betaproteobacteria</taxon>
        <taxon>Burkholderiales</taxon>
        <taxon>Alcaligenaceae</taxon>
        <taxon>Alcaligenes</taxon>
    </lineage>
</organism>
<dbReference type="InterPro" id="IPR051729">
    <property type="entry name" value="Opine/Lysopine_DH"/>
</dbReference>
<dbReference type="InterPro" id="IPR008927">
    <property type="entry name" value="6-PGluconate_DH-like_C_sf"/>
</dbReference>
<dbReference type="Proteomes" id="UP000245216">
    <property type="component" value="Unassembled WGS sequence"/>
</dbReference>
<dbReference type="SUPFAM" id="SSF51735">
    <property type="entry name" value="NAD(P)-binding Rossmann-fold domains"/>
    <property type="match status" value="1"/>
</dbReference>
<dbReference type="InterPro" id="IPR003421">
    <property type="entry name" value="Opine_DH"/>
</dbReference>
<accession>A0A2U2BM20</accession>
<dbReference type="GO" id="GO:0016616">
    <property type="term" value="F:oxidoreductase activity, acting on the CH-OH group of donors, NAD or NADP as acceptor"/>
    <property type="evidence" value="ECO:0007669"/>
    <property type="project" value="InterPro"/>
</dbReference>
<dbReference type="InterPro" id="IPR013328">
    <property type="entry name" value="6PGD_dom2"/>
</dbReference>
<comment type="caution">
    <text evidence="4">The sequence shown here is derived from an EMBL/GenBank/DDBJ whole genome shotgun (WGS) entry which is preliminary data.</text>
</comment>
<dbReference type="SUPFAM" id="SSF48179">
    <property type="entry name" value="6-phosphogluconate dehydrogenase C-terminal domain-like"/>
    <property type="match status" value="1"/>
</dbReference>
<protein>
    <submittedName>
        <fullName evidence="4">Glycerol-3-phosphate dehydrogenase</fullName>
    </submittedName>
</protein>
<dbReference type="RefSeq" id="WP_063689429.1">
    <property type="nucleotide sequence ID" value="NZ_CP021079.1"/>
</dbReference>
<evidence type="ECO:0000259" key="2">
    <source>
        <dbReference type="Pfam" id="PF01210"/>
    </source>
</evidence>
<dbReference type="PANTHER" id="PTHR38015">
    <property type="entry name" value="BLR6086 PROTEIN"/>
    <property type="match status" value="1"/>
</dbReference>
<dbReference type="GO" id="GO:0046168">
    <property type="term" value="P:glycerol-3-phosphate catabolic process"/>
    <property type="evidence" value="ECO:0007669"/>
    <property type="project" value="InterPro"/>
</dbReference>
<dbReference type="Gene3D" id="1.10.1040.10">
    <property type="entry name" value="N-(1-d-carboxylethyl)-l-norvaline Dehydrogenase, domain 2"/>
    <property type="match status" value="1"/>
</dbReference>
<dbReference type="Pfam" id="PF02317">
    <property type="entry name" value="Octopine_DH"/>
    <property type="match status" value="1"/>
</dbReference>
<dbReference type="EMBL" id="QEXO01000002">
    <property type="protein sequence ID" value="PWE15061.1"/>
    <property type="molecule type" value="Genomic_DNA"/>
</dbReference>
<dbReference type="Gene3D" id="3.40.50.720">
    <property type="entry name" value="NAD(P)-binding Rossmann-like Domain"/>
    <property type="match status" value="1"/>
</dbReference>
<proteinExistence type="predicted"/>
<dbReference type="InterPro" id="IPR011128">
    <property type="entry name" value="G3P_DH_NAD-dep_N"/>
</dbReference>
<dbReference type="PANTHER" id="PTHR38015:SF1">
    <property type="entry name" value="OPINE DEHYDROGENASE DOMAIN-CONTAINING PROTEIN"/>
    <property type="match status" value="1"/>
</dbReference>
<keyword evidence="1" id="KW-0560">Oxidoreductase</keyword>
<evidence type="ECO:0000259" key="3">
    <source>
        <dbReference type="Pfam" id="PF02317"/>
    </source>
</evidence>